<dbReference type="InterPro" id="IPR035940">
    <property type="entry name" value="CAP_sf"/>
</dbReference>
<dbReference type="SUPFAM" id="SSF55797">
    <property type="entry name" value="PR-1-like"/>
    <property type="match status" value="5"/>
</dbReference>
<dbReference type="OMA" id="NYCRANL"/>
<accession>A0A0L0BUT7</accession>
<feature type="domain" description="SCP" evidence="6">
    <location>
        <begin position="168"/>
        <end position="324"/>
    </location>
</feature>
<organism evidence="7 8">
    <name type="scientific">Lucilia cuprina</name>
    <name type="common">Green bottle fly</name>
    <name type="synonym">Australian sheep blowfly</name>
    <dbReference type="NCBI Taxonomy" id="7375"/>
    <lineage>
        <taxon>Eukaryota</taxon>
        <taxon>Metazoa</taxon>
        <taxon>Ecdysozoa</taxon>
        <taxon>Arthropoda</taxon>
        <taxon>Hexapoda</taxon>
        <taxon>Insecta</taxon>
        <taxon>Pterygota</taxon>
        <taxon>Neoptera</taxon>
        <taxon>Endopterygota</taxon>
        <taxon>Diptera</taxon>
        <taxon>Brachycera</taxon>
        <taxon>Muscomorpha</taxon>
        <taxon>Oestroidea</taxon>
        <taxon>Calliphoridae</taxon>
        <taxon>Luciliinae</taxon>
        <taxon>Lucilia</taxon>
    </lineage>
</organism>
<dbReference type="InterPro" id="IPR014044">
    <property type="entry name" value="CAP_dom"/>
</dbReference>
<evidence type="ECO:0000313" key="7">
    <source>
        <dbReference type="EMBL" id="KNC23753.1"/>
    </source>
</evidence>
<dbReference type="CDD" id="cd05380">
    <property type="entry name" value="CAP_euk"/>
    <property type="match status" value="5"/>
</dbReference>
<evidence type="ECO:0000256" key="3">
    <source>
        <dbReference type="ARBA" id="ARBA00022525"/>
    </source>
</evidence>
<feature type="domain" description="SCP" evidence="6">
    <location>
        <begin position="429"/>
        <end position="585"/>
    </location>
</feature>
<proteinExistence type="inferred from homology"/>
<keyword evidence="3" id="KW-0964">Secreted</keyword>
<feature type="chain" id="PRO_5005535240" description="Venom allergen-1" evidence="5">
    <location>
        <begin position="21"/>
        <end position="1320"/>
    </location>
</feature>
<reference evidence="7 8" key="1">
    <citation type="journal article" date="2015" name="Nat. Commun.">
        <title>Lucilia cuprina genome unlocks parasitic fly biology to underpin future interventions.</title>
        <authorList>
            <person name="Anstead C.A."/>
            <person name="Korhonen P.K."/>
            <person name="Young N.D."/>
            <person name="Hall R.S."/>
            <person name="Jex A.R."/>
            <person name="Murali S.C."/>
            <person name="Hughes D.S."/>
            <person name="Lee S.F."/>
            <person name="Perry T."/>
            <person name="Stroehlein A.J."/>
            <person name="Ansell B.R."/>
            <person name="Breugelmans B."/>
            <person name="Hofmann A."/>
            <person name="Qu J."/>
            <person name="Dugan S."/>
            <person name="Lee S.L."/>
            <person name="Chao H."/>
            <person name="Dinh H."/>
            <person name="Han Y."/>
            <person name="Doddapaneni H.V."/>
            <person name="Worley K.C."/>
            <person name="Muzny D.M."/>
            <person name="Ioannidis P."/>
            <person name="Waterhouse R.M."/>
            <person name="Zdobnov E.M."/>
            <person name="James P.J."/>
            <person name="Bagnall N.H."/>
            <person name="Kotze A.C."/>
            <person name="Gibbs R.A."/>
            <person name="Richards S."/>
            <person name="Batterham P."/>
            <person name="Gasser R.B."/>
        </authorList>
    </citation>
    <scope>NUCLEOTIDE SEQUENCE [LARGE SCALE GENOMIC DNA]</scope>
    <source>
        <strain evidence="7 8">LS</strain>
        <tissue evidence="7">Full body</tissue>
    </source>
</reference>
<feature type="domain" description="SCP" evidence="6">
    <location>
        <begin position="896"/>
        <end position="1054"/>
    </location>
</feature>
<evidence type="ECO:0000313" key="8">
    <source>
        <dbReference type="Proteomes" id="UP000037069"/>
    </source>
</evidence>
<feature type="signal peptide" evidence="5">
    <location>
        <begin position="1"/>
        <end position="20"/>
    </location>
</feature>
<dbReference type="InterPro" id="IPR001283">
    <property type="entry name" value="CRISP-related"/>
</dbReference>
<feature type="domain" description="SCP" evidence="6">
    <location>
        <begin position="679"/>
        <end position="837"/>
    </location>
</feature>
<comment type="caution">
    <text evidence="7">The sequence shown here is derived from an EMBL/GenBank/DDBJ whole genome shotgun (WGS) entry which is preliminary data.</text>
</comment>
<dbReference type="SMART" id="SM00198">
    <property type="entry name" value="SCP"/>
    <property type="match status" value="5"/>
</dbReference>
<evidence type="ECO:0000256" key="5">
    <source>
        <dbReference type="SAM" id="SignalP"/>
    </source>
</evidence>
<dbReference type="Proteomes" id="UP000037069">
    <property type="component" value="Unassembled WGS sequence"/>
</dbReference>
<comment type="similarity">
    <text evidence="2">Belongs to the CRISP family.</text>
</comment>
<comment type="subcellular location">
    <subcellularLocation>
        <location evidence="1">Secreted</location>
    </subcellularLocation>
</comment>
<name>A0A0L0BUT7_LUCCU</name>
<dbReference type="FunFam" id="3.40.33.10:FF:000007">
    <property type="entry name" value="Venom allergen"/>
    <property type="match status" value="2"/>
</dbReference>
<dbReference type="PANTHER" id="PTHR10334">
    <property type="entry name" value="CYSTEINE-RICH SECRETORY PROTEIN-RELATED"/>
    <property type="match status" value="1"/>
</dbReference>
<gene>
    <name evidence="7" type="ORF">FF38_13806</name>
</gene>
<dbReference type="Gene3D" id="3.40.33.10">
    <property type="entry name" value="CAP"/>
    <property type="match status" value="5"/>
</dbReference>
<keyword evidence="8" id="KW-1185">Reference proteome</keyword>
<sequence>MRILITIVILLGFIMLQVKAHGNPKNVTENLNSNQTDSVKFEIKLNSSVTMHKDEINIENLITSSATPSSTTEGIINHTNSTTKPATEATTTLTTTSLITSATTTPTPPLHLSTEDTLSSGNQYCSPSLCEFYNGTHTNIKPHIACKNSGNFGPACGLQPHLLKMSERRRNLILDLHNLARSRIASGQVDGYKTASHMPQLKWDNELEYLATLHVKRCRFEHDLCHNSPRYPYSGQNIGYFWKGANITSHSKRMKNFIVNWYKEHKDANQTFIDSFHLHPERKVIGHFTAMVGDRVHHVGCAAIRFYKSNLTQILMTCNYDYNNFSDEPVYQTGPTASKCNYKISEKYPGLCDWKKPAYEYEAMEDENNNNLIIFAVLLTLCIIETSLSQTNYCRANLCKKGKHVACNNNGKFAGSCAKNAKIVRITPQLQRKIVKKHNSLRNRVASGKVNGFKGAVRMATIRWSPELSKLAEYNVKQCKMSHDKCRNTDKFSLAGQNVAKSSWSGQKKAVGTVLIEQIQSWYAEHKKCSMSEIRNLQNIAKSGHFTAMVQEKNMAVGCAILRQTSNGQTMQLMACNYAYTNILGSAVYRDGSTASKCTTGRNPNFKSLCSFKEKSINIQMFNGKICILLLVVMPAVFAQTNYCRANLCTNGRKHIACGNKGKFSSVCKNPKMINITPALRDRIVNKHNTLRNKIAAGFGKFPKAERMATMVWSNELAKLAEYNVKQCKMQHDQCRNTNDFSHAGQNIAMTTWSGKDMSIGQVINTHIQNWFNEYKHCPLSVIKNYSSPTSGKAYGHFTAMVQDKSTHIGCAIIRSKKNSSTQQIMTCNYAYTNMKNTPVYRGGPSASKLMPSVFAQTNYCRANLCTKGRKHIACQNKGKFASVCKNPKIIKITPALRNRIVNRHNTLRNKIAAGFGKFPKAERMATMVWSNELAKLAEYNVKQCKMQHDQCRNTNDFSHAGQNIAMTTWSGKNKSIGQVINTHIQNWFNEYKHCPVSVIKNYASPKSGKAYGHFTAMVQDKSTHIGCAIIRSKKNRSIQQIMTCNYAYTNVKKTPVYRSGHSASKCKTGKDKNGKIYTLFLVLLPAVFAQTNYCSPNLCRNGRKHIACNNNGNFAETCRNPRIIEITPAIRIRIVNKHNALRNQIAQGFGEFPPAARMAGMIWNNELAKLAEYNVKQCEMRHDQCRNTKDFPYAGQNIAVSYWRGMQKTVLQVVNNHIQSWFNEYKDCPVEVIQSYSKPDTGKAIGHFTAMIQDKATHVGCAILRYNKNGYIQQLMTCNYAYTNVKRAPVYEQGPTASNCTSGTHKRFPSLCSLREKYN</sequence>
<protein>
    <recommendedName>
        <fullName evidence="4">Venom allergen-1</fullName>
    </recommendedName>
</protein>
<evidence type="ECO:0000256" key="2">
    <source>
        <dbReference type="ARBA" id="ARBA00009923"/>
    </source>
</evidence>
<dbReference type="OrthoDB" id="414826at2759"/>
<evidence type="ECO:0000256" key="4">
    <source>
        <dbReference type="ARBA" id="ARBA00068306"/>
    </source>
</evidence>
<dbReference type="EMBL" id="JRES01001303">
    <property type="protein sequence ID" value="KNC23753.1"/>
    <property type="molecule type" value="Genomic_DNA"/>
</dbReference>
<evidence type="ECO:0000256" key="1">
    <source>
        <dbReference type="ARBA" id="ARBA00004613"/>
    </source>
</evidence>
<dbReference type="Pfam" id="PF00188">
    <property type="entry name" value="CAP"/>
    <property type="match status" value="5"/>
</dbReference>
<evidence type="ECO:0000259" key="6">
    <source>
        <dbReference type="SMART" id="SM00198"/>
    </source>
</evidence>
<feature type="domain" description="SCP" evidence="6">
    <location>
        <begin position="1130"/>
        <end position="1288"/>
    </location>
</feature>
<dbReference type="GO" id="GO:0005576">
    <property type="term" value="C:extracellular region"/>
    <property type="evidence" value="ECO:0007669"/>
    <property type="project" value="UniProtKB-SubCell"/>
</dbReference>
<keyword evidence="5" id="KW-0732">Signal</keyword>